<dbReference type="AlphaFoldDB" id="A0A4R3I8J9"/>
<sequence length="175" mass="18831">MTGSTLRGFTAIELMVVVVIISVLLVVAIPRLLKVEQQAEVAVLSNTLGSLKSTARIAESKAVAQGVSRDGNVQILGKTVYFHNGFPVARANIIGEGAPGSFSGIVDIMELDGDINVHYSDQTEILSRAFVQGVYLILELNGKCVSYRPPQTDGKLPEYSEGIFTFNEENLTCTP</sequence>
<feature type="transmembrane region" description="Helical" evidence="1">
    <location>
        <begin position="6"/>
        <end position="29"/>
    </location>
</feature>
<proteinExistence type="predicted"/>
<dbReference type="EMBL" id="SLZR01000005">
    <property type="protein sequence ID" value="TCS41642.1"/>
    <property type="molecule type" value="Genomic_DNA"/>
</dbReference>
<dbReference type="Gene3D" id="3.30.700.10">
    <property type="entry name" value="Glycoprotein, Type 4 Pilin"/>
    <property type="match status" value="1"/>
</dbReference>
<dbReference type="SUPFAM" id="SSF54523">
    <property type="entry name" value="Pili subunits"/>
    <property type="match status" value="1"/>
</dbReference>
<dbReference type="InterPro" id="IPR045584">
    <property type="entry name" value="Pilin-like"/>
</dbReference>
<evidence type="ECO:0000313" key="3">
    <source>
        <dbReference type="Proteomes" id="UP000295793"/>
    </source>
</evidence>
<dbReference type="RefSeq" id="WP_165901843.1">
    <property type="nucleotide sequence ID" value="NZ_SLZR01000005.1"/>
</dbReference>
<evidence type="ECO:0000313" key="2">
    <source>
        <dbReference type="EMBL" id="TCS41642.1"/>
    </source>
</evidence>
<dbReference type="Proteomes" id="UP000295793">
    <property type="component" value="Unassembled WGS sequence"/>
</dbReference>
<dbReference type="NCBIfam" id="TIGR02532">
    <property type="entry name" value="IV_pilin_GFxxxE"/>
    <property type="match status" value="1"/>
</dbReference>
<protein>
    <submittedName>
        <fullName evidence="2">Prepilin-type N-terminal cleavage/methylation domain-containing protein</fullName>
    </submittedName>
</protein>
<evidence type="ECO:0000256" key="1">
    <source>
        <dbReference type="SAM" id="Phobius"/>
    </source>
</evidence>
<gene>
    <name evidence="2" type="ORF">BCF53_10569</name>
</gene>
<dbReference type="InterPro" id="IPR012902">
    <property type="entry name" value="N_methyl_site"/>
</dbReference>
<organism evidence="2 3">
    <name type="scientific">Reinekea marinisedimentorum</name>
    <dbReference type="NCBI Taxonomy" id="230495"/>
    <lineage>
        <taxon>Bacteria</taxon>
        <taxon>Pseudomonadati</taxon>
        <taxon>Pseudomonadota</taxon>
        <taxon>Gammaproteobacteria</taxon>
        <taxon>Oceanospirillales</taxon>
        <taxon>Saccharospirillaceae</taxon>
        <taxon>Reinekea</taxon>
    </lineage>
</organism>
<keyword evidence="1" id="KW-0812">Transmembrane</keyword>
<keyword evidence="1" id="KW-1133">Transmembrane helix</keyword>
<comment type="caution">
    <text evidence="2">The sequence shown here is derived from an EMBL/GenBank/DDBJ whole genome shotgun (WGS) entry which is preliminary data.</text>
</comment>
<name>A0A4R3I8J9_9GAMM</name>
<accession>A0A4R3I8J9</accession>
<keyword evidence="3" id="KW-1185">Reference proteome</keyword>
<reference evidence="2 3" key="1">
    <citation type="submission" date="2019-03" db="EMBL/GenBank/DDBJ databases">
        <title>Genomic Encyclopedia of Archaeal and Bacterial Type Strains, Phase II (KMG-II): from individual species to whole genera.</title>
        <authorList>
            <person name="Goeker M."/>
        </authorList>
    </citation>
    <scope>NUCLEOTIDE SEQUENCE [LARGE SCALE GENOMIC DNA]</scope>
    <source>
        <strain evidence="2 3">DSM 15388</strain>
    </source>
</reference>
<keyword evidence="1" id="KW-0472">Membrane</keyword>